<evidence type="ECO:0000313" key="2">
    <source>
        <dbReference type="EMBL" id="KAH7020909.1"/>
    </source>
</evidence>
<name>A0A9P9BK71_9PEZI</name>
<keyword evidence="3" id="KW-1185">Reference proteome</keyword>
<dbReference type="GeneID" id="70186779"/>
<dbReference type="EMBL" id="JAGTJQ010000010">
    <property type="protein sequence ID" value="KAH7020909.1"/>
    <property type="molecule type" value="Genomic_DNA"/>
</dbReference>
<comment type="caution">
    <text evidence="2">The sequence shown here is derived from an EMBL/GenBank/DDBJ whole genome shotgun (WGS) entry which is preliminary data.</text>
</comment>
<gene>
    <name evidence="2" type="ORF">B0I36DRAFT_353644</name>
</gene>
<feature type="region of interest" description="Disordered" evidence="1">
    <location>
        <begin position="141"/>
        <end position="175"/>
    </location>
</feature>
<dbReference type="Gene3D" id="3.40.630.30">
    <property type="match status" value="1"/>
</dbReference>
<organism evidence="2 3">
    <name type="scientific">Microdochium trichocladiopsis</name>
    <dbReference type="NCBI Taxonomy" id="1682393"/>
    <lineage>
        <taxon>Eukaryota</taxon>
        <taxon>Fungi</taxon>
        <taxon>Dikarya</taxon>
        <taxon>Ascomycota</taxon>
        <taxon>Pezizomycotina</taxon>
        <taxon>Sordariomycetes</taxon>
        <taxon>Xylariomycetidae</taxon>
        <taxon>Xylariales</taxon>
        <taxon>Microdochiaceae</taxon>
        <taxon>Microdochium</taxon>
    </lineage>
</organism>
<feature type="compositionally biased region" description="Basic and acidic residues" evidence="1">
    <location>
        <begin position="148"/>
        <end position="168"/>
    </location>
</feature>
<evidence type="ECO:0008006" key="4">
    <source>
        <dbReference type="Google" id="ProtNLM"/>
    </source>
</evidence>
<evidence type="ECO:0000256" key="1">
    <source>
        <dbReference type="SAM" id="MobiDB-lite"/>
    </source>
</evidence>
<dbReference type="AlphaFoldDB" id="A0A9P9BK71"/>
<feature type="compositionally biased region" description="Basic and acidic residues" evidence="1">
    <location>
        <begin position="268"/>
        <end position="279"/>
    </location>
</feature>
<sequence>MAFIRGYRESDKEDCGFICRETLPPSLSPAQASSRVQLLAPYVWTHQFTYLSPETCHVLDDGSGRAVGYCIGCPDVHALTRVYGRFVDDVLLREDEGVVVVVTSSRRPPDQDGEEEEERMAWVNGARVPWMVEVDDDAAAAAAAAADGEGRNKGAWTEDGKESKDEKQKKKTRMVTNPKALEQLAFRPDLLLAHPTFSKPTLDQQQQHPPLPSYRATMHIDLLPGYQGQGWGRKLIDTFVESVVRAASAAAAGSSHRQIDEEEEEKEDSSARGRRDNRPDYGSGIWIGVSPENRKVLPFYARVGFRLVMNDDAEGVVLVRDIPPLPPSAAPAAAAVPAPV</sequence>
<dbReference type="OrthoDB" id="64477at2759"/>
<feature type="region of interest" description="Disordered" evidence="1">
    <location>
        <begin position="250"/>
        <end position="283"/>
    </location>
</feature>
<dbReference type="RefSeq" id="XP_046007110.1">
    <property type="nucleotide sequence ID" value="XM_046157233.1"/>
</dbReference>
<dbReference type="SUPFAM" id="SSF55729">
    <property type="entry name" value="Acyl-CoA N-acyltransferases (Nat)"/>
    <property type="match status" value="2"/>
</dbReference>
<proteinExistence type="predicted"/>
<dbReference type="Proteomes" id="UP000756346">
    <property type="component" value="Unassembled WGS sequence"/>
</dbReference>
<reference evidence="2" key="1">
    <citation type="journal article" date="2021" name="Nat. Commun.">
        <title>Genetic determinants of endophytism in the Arabidopsis root mycobiome.</title>
        <authorList>
            <person name="Mesny F."/>
            <person name="Miyauchi S."/>
            <person name="Thiergart T."/>
            <person name="Pickel B."/>
            <person name="Atanasova L."/>
            <person name="Karlsson M."/>
            <person name="Huettel B."/>
            <person name="Barry K.W."/>
            <person name="Haridas S."/>
            <person name="Chen C."/>
            <person name="Bauer D."/>
            <person name="Andreopoulos W."/>
            <person name="Pangilinan J."/>
            <person name="LaButti K."/>
            <person name="Riley R."/>
            <person name="Lipzen A."/>
            <person name="Clum A."/>
            <person name="Drula E."/>
            <person name="Henrissat B."/>
            <person name="Kohler A."/>
            <person name="Grigoriev I.V."/>
            <person name="Martin F.M."/>
            <person name="Hacquard S."/>
        </authorList>
    </citation>
    <scope>NUCLEOTIDE SEQUENCE</scope>
    <source>
        <strain evidence="2">MPI-CAGE-CH-0230</strain>
    </source>
</reference>
<accession>A0A9P9BK71</accession>
<evidence type="ECO:0000313" key="3">
    <source>
        <dbReference type="Proteomes" id="UP000756346"/>
    </source>
</evidence>
<dbReference type="InterPro" id="IPR016181">
    <property type="entry name" value="Acyl_CoA_acyltransferase"/>
</dbReference>
<protein>
    <recommendedName>
        <fullName evidence="4">N-acetyltransferase domain-containing protein</fullName>
    </recommendedName>
</protein>